<name>A0A9P5IF96_9HELO</name>
<proteinExistence type="predicted"/>
<protein>
    <submittedName>
        <fullName evidence="1">Uncharacterized protein</fullName>
    </submittedName>
</protein>
<gene>
    <name evidence="1" type="ORF">EAE97_007396</name>
</gene>
<dbReference type="GeneID" id="62150985"/>
<organism evidence="1 2">
    <name type="scientific">Botrytis byssoidea</name>
    <dbReference type="NCBI Taxonomy" id="139641"/>
    <lineage>
        <taxon>Eukaryota</taxon>
        <taxon>Fungi</taxon>
        <taxon>Dikarya</taxon>
        <taxon>Ascomycota</taxon>
        <taxon>Pezizomycotina</taxon>
        <taxon>Leotiomycetes</taxon>
        <taxon>Helotiales</taxon>
        <taxon>Sclerotiniaceae</taxon>
        <taxon>Botrytis</taxon>
    </lineage>
</organism>
<dbReference type="EMBL" id="RCSW01000014">
    <property type="protein sequence ID" value="KAF7939316.1"/>
    <property type="molecule type" value="Genomic_DNA"/>
</dbReference>
<accession>A0A9P5IF96</accession>
<comment type="caution">
    <text evidence="1">The sequence shown here is derived from an EMBL/GenBank/DDBJ whole genome shotgun (WGS) entry which is preliminary data.</text>
</comment>
<dbReference type="RefSeq" id="XP_038731396.1">
    <property type="nucleotide sequence ID" value="XM_038877911.1"/>
</dbReference>
<dbReference type="AlphaFoldDB" id="A0A9P5IF96"/>
<reference evidence="1 2" key="1">
    <citation type="journal article" date="2020" name="Genome Biol. Evol.">
        <title>Comparative genomics of Sclerotiniaceae.</title>
        <authorList>
            <person name="Valero Jimenez C.A."/>
            <person name="Steentjes M."/>
            <person name="Scholten O.E."/>
            <person name="Van Kan J.A.L."/>
        </authorList>
    </citation>
    <scope>NUCLEOTIDE SEQUENCE [LARGE SCALE GENOMIC DNA]</scope>
    <source>
        <strain evidence="1 2">MUCL 94</strain>
    </source>
</reference>
<evidence type="ECO:0000313" key="2">
    <source>
        <dbReference type="Proteomes" id="UP000710849"/>
    </source>
</evidence>
<evidence type="ECO:0000313" key="1">
    <source>
        <dbReference type="EMBL" id="KAF7939316.1"/>
    </source>
</evidence>
<dbReference type="Proteomes" id="UP000710849">
    <property type="component" value="Unassembled WGS sequence"/>
</dbReference>
<keyword evidence="2" id="KW-1185">Reference proteome</keyword>
<sequence>MTSNNKVHELQNQSTTRLHGKFKAKFKSSIVNININVNVNSNFNFNTHVILFFILLLTINPRRDLFGNAIYIRFVNIQSRSRASSRDSGLAPAAIDLDYYLSSPLFFSFKPRNGAVFGKRI</sequence>